<dbReference type="AlphaFoldDB" id="A0A0U2YT90"/>
<keyword evidence="3" id="KW-0175">Coiled coil</keyword>
<dbReference type="CDD" id="cd01143">
    <property type="entry name" value="YvrC"/>
    <property type="match status" value="1"/>
</dbReference>
<evidence type="ECO:0000313" key="8">
    <source>
        <dbReference type="Proteomes" id="UP000067683"/>
    </source>
</evidence>
<evidence type="ECO:0000256" key="3">
    <source>
        <dbReference type="SAM" id="Coils"/>
    </source>
</evidence>
<keyword evidence="8" id="KW-1185">Reference proteome</keyword>
<dbReference type="Pfam" id="PF01497">
    <property type="entry name" value="Peripla_BP_2"/>
    <property type="match status" value="1"/>
</dbReference>
<dbReference type="InterPro" id="IPR054828">
    <property type="entry name" value="Vit_B12_bind_prot"/>
</dbReference>
<dbReference type="SUPFAM" id="SSF53807">
    <property type="entry name" value="Helical backbone' metal receptor"/>
    <property type="match status" value="1"/>
</dbReference>
<comment type="similarity">
    <text evidence="1">Belongs to the bacterial solute-binding protein 8 family.</text>
</comment>
<feature type="region of interest" description="Disordered" evidence="4">
    <location>
        <begin position="25"/>
        <end position="47"/>
    </location>
</feature>
<feature type="coiled-coil region" evidence="3">
    <location>
        <begin position="179"/>
        <end position="206"/>
    </location>
</feature>
<accession>A0A0U2YT90</accession>
<evidence type="ECO:0000256" key="2">
    <source>
        <dbReference type="ARBA" id="ARBA00022729"/>
    </source>
</evidence>
<dbReference type="PROSITE" id="PS51257">
    <property type="entry name" value="PROKAR_LIPOPROTEIN"/>
    <property type="match status" value="1"/>
</dbReference>
<dbReference type="Proteomes" id="UP000067683">
    <property type="component" value="Chromosome"/>
</dbReference>
<evidence type="ECO:0000313" key="7">
    <source>
        <dbReference type="EMBL" id="ALS74814.1"/>
    </source>
</evidence>
<dbReference type="Gene3D" id="3.40.50.1980">
    <property type="entry name" value="Nitrogenase molybdenum iron protein domain"/>
    <property type="match status" value="2"/>
</dbReference>
<organism evidence="7 8">
    <name type="scientific">Planococcus rifietoensis</name>
    <dbReference type="NCBI Taxonomy" id="200991"/>
    <lineage>
        <taxon>Bacteria</taxon>
        <taxon>Bacillati</taxon>
        <taxon>Bacillota</taxon>
        <taxon>Bacilli</taxon>
        <taxon>Bacillales</taxon>
        <taxon>Caryophanaceae</taxon>
        <taxon>Planococcus</taxon>
    </lineage>
</organism>
<feature type="domain" description="Fe/B12 periplasmic-binding" evidence="6">
    <location>
        <begin position="65"/>
        <end position="319"/>
    </location>
</feature>
<sequence length="319" mass="34928">MKIKSFLLLSIPLALTLGACQDNTAEAPATEETPEETSTETASDAPYTVTDDRGEELEFEQAPETIVSLIPSNTEIVFALDAGDQLVGVTDYDNYPEAAQDIERVSDSVEFNAEKIIQLDPDVVLAYSTGEAPPALSQLEDADIPVFVIESATSFDEVYGDIEQIASVLAKEEKGAEVIEGIQTQIKDVQERLAAVEEQKEVYVEISPSPEIYTTGKSTFMQEILDHAQVTNAFEDLEGWPSISEEEVITRDPEVILTTVSYVEDAVGDIEARDSWSAVEAIENDEVHFIDSDITSRPGPRIGEAVQLVAETVYPELME</sequence>
<dbReference type="EMBL" id="CP013659">
    <property type="protein sequence ID" value="ALS74814.1"/>
    <property type="molecule type" value="Genomic_DNA"/>
</dbReference>
<dbReference type="GO" id="GO:0071281">
    <property type="term" value="P:cellular response to iron ion"/>
    <property type="evidence" value="ECO:0007669"/>
    <property type="project" value="TreeGrafter"/>
</dbReference>
<keyword evidence="2 5" id="KW-0732">Signal</keyword>
<name>A0A0U2YT90_9BACL</name>
<gene>
    <name evidence="7" type="ORF">AUC31_06065</name>
</gene>
<dbReference type="NCBIfam" id="NF038402">
    <property type="entry name" value="TroA_like"/>
    <property type="match status" value="1"/>
</dbReference>
<evidence type="ECO:0000259" key="6">
    <source>
        <dbReference type="PROSITE" id="PS50983"/>
    </source>
</evidence>
<protein>
    <submittedName>
        <fullName evidence="7">Cobalamin-binding protein</fullName>
    </submittedName>
</protein>
<dbReference type="OrthoDB" id="9816357at2"/>
<evidence type="ECO:0000256" key="1">
    <source>
        <dbReference type="ARBA" id="ARBA00008814"/>
    </source>
</evidence>
<evidence type="ECO:0000256" key="4">
    <source>
        <dbReference type="SAM" id="MobiDB-lite"/>
    </source>
</evidence>
<dbReference type="PANTHER" id="PTHR30535:SF34">
    <property type="entry name" value="MOLYBDATE-BINDING PROTEIN MOLA"/>
    <property type="match status" value="1"/>
</dbReference>
<feature type="signal peptide" evidence="5">
    <location>
        <begin position="1"/>
        <end position="19"/>
    </location>
</feature>
<proteinExistence type="inferred from homology"/>
<evidence type="ECO:0000256" key="5">
    <source>
        <dbReference type="SAM" id="SignalP"/>
    </source>
</evidence>
<dbReference type="PROSITE" id="PS50983">
    <property type="entry name" value="FE_B12_PBP"/>
    <property type="match status" value="1"/>
</dbReference>
<dbReference type="InterPro" id="IPR050902">
    <property type="entry name" value="ABC_Transporter_SBP"/>
</dbReference>
<dbReference type="STRING" id="200991.AUC31_06065"/>
<dbReference type="RefSeq" id="WP_058381521.1">
    <property type="nucleotide sequence ID" value="NZ_CP013659.2"/>
</dbReference>
<dbReference type="KEGG" id="prt:AUC31_06065"/>
<reference evidence="7" key="1">
    <citation type="submission" date="2016-01" db="EMBL/GenBank/DDBJ databases">
        <title>Complete genome of Planococcus rifietoensis type strain M8.</title>
        <authorList>
            <person name="See-Too W.S."/>
        </authorList>
    </citation>
    <scope>NUCLEOTIDE SEQUENCE [LARGE SCALE GENOMIC DNA]</scope>
    <source>
        <strain evidence="7">M8</strain>
    </source>
</reference>
<dbReference type="PANTHER" id="PTHR30535">
    <property type="entry name" value="VITAMIN B12-BINDING PROTEIN"/>
    <property type="match status" value="1"/>
</dbReference>
<dbReference type="InterPro" id="IPR002491">
    <property type="entry name" value="ABC_transptr_periplasmic_BD"/>
</dbReference>
<feature type="chain" id="PRO_5038922801" evidence="5">
    <location>
        <begin position="20"/>
        <end position="319"/>
    </location>
</feature>